<dbReference type="Gene3D" id="3.10.129.10">
    <property type="entry name" value="Hotdog Thioesterase"/>
    <property type="match status" value="2"/>
</dbReference>
<dbReference type="GO" id="GO:0004553">
    <property type="term" value="F:hydrolase activity, hydrolyzing O-glycosyl compounds"/>
    <property type="evidence" value="ECO:0007669"/>
    <property type="project" value="InterPro"/>
</dbReference>
<dbReference type="Pfam" id="PF03061">
    <property type="entry name" value="4HBT"/>
    <property type="match status" value="2"/>
</dbReference>
<comment type="caution">
    <text evidence="6">The sequence shown here is derived from an EMBL/GenBank/DDBJ whole genome shotgun (WGS) entry which is preliminary data.</text>
</comment>
<feature type="region of interest" description="Disordered" evidence="2">
    <location>
        <begin position="366"/>
        <end position="405"/>
    </location>
</feature>
<dbReference type="GO" id="GO:0006637">
    <property type="term" value="P:acyl-CoA metabolic process"/>
    <property type="evidence" value="ECO:0007669"/>
    <property type="project" value="TreeGrafter"/>
</dbReference>
<dbReference type="AlphaFoldDB" id="A0A2P6TTL3"/>
<evidence type="ECO:0000256" key="3">
    <source>
        <dbReference type="SAM" id="SignalP"/>
    </source>
</evidence>
<dbReference type="CDD" id="cd08023">
    <property type="entry name" value="GH16_laminarinase_like"/>
    <property type="match status" value="1"/>
</dbReference>
<accession>A0A2P6TTL3</accession>
<dbReference type="PANTHER" id="PTHR11049:SF16">
    <property type="entry name" value="PROTEIN VDLD"/>
    <property type="match status" value="1"/>
</dbReference>
<feature type="domain" description="HotDog ACOT-type" evidence="5">
    <location>
        <begin position="606"/>
        <end position="719"/>
    </location>
</feature>
<reference evidence="6 7" key="1">
    <citation type="journal article" date="2018" name="Plant J.">
        <title>Genome sequences of Chlorella sorokiniana UTEX 1602 and Micractinium conductrix SAG 241.80: implications to maltose excretion by a green alga.</title>
        <authorList>
            <person name="Arriola M.B."/>
            <person name="Velmurugan N."/>
            <person name="Zhang Y."/>
            <person name="Plunkett M.H."/>
            <person name="Hondzo H."/>
            <person name="Barney B.M."/>
        </authorList>
    </citation>
    <scope>NUCLEOTIDE SEQUENCE [LARGE SCALE GENOMIC DNA]</scope>
    <source>
        <strain evidence="7">UTEX 1602</strain>
    </source>
</reference>
<evidence type="ECO:0000256" key="2">
    <source>
        <dbReference type="SAM" id="MobiDB-lite"/>
    </source>
</evidence>
<evidence type="ECO:0000256" key="1">
    <source>
        <dbReference type="ARBA" id="ARBA00022801"/>
    </source>
</evidence>
<dbReference type="PROSITE" id="PS51770">
    <property type="entry name" value="HOTDOG_ACOT"/>
    <property type="match status" value="2"/>
</dbReference>
<dbReference type="STRING" id="3076.A0A2P6TTL3"/>
<feature type="chain" id="PRO_5015170410" evidence="3">
    <location>
        <begin position="27"/>
        <end position="809"/>
    </location>
</feature>
<dbReference type="Gene3D" id="2.60.120.200">
    <property type="match status" value="1"/>
</dbReference>
<dbReference type="Proteomes" id="UP000239899">
    <property type="component" value="Unassembled WGS sequence"/>
</dbReference>
<evidence type="ECO:0000259" key="5">
    <source>
        <dbReference type="PROSITE" id="PS51770"/>
    </source>
</evidence>
<gene>
    <name evidence="6" type="ORF">C2E21_4284</name>
</gene>
<dbReference type="InterPro" id="IPR033120">
    <property type="entry name" value="HOTDOG_ACOT"/>
</dbReference>
<evidence type="ECO:0000313" key="7">
    <source>
        <dbReference type="Proteomes" id="UP000239899"/>
    </source>
</evidence>
<dbReference type="SUPFAM" id="SSF49899">
    <property type="entry name" value="Concanavalin A-like lectins/glucanases"/>
    <property type="match status" value="1"/>
</dbReference>
<sequence>MARCALAVACLCALAVVCSSAQTTSAWKLLWNDEFSGKELNRAKWEPQIGNGCQFDIPGWGNNEKQWYTDVPKNLRIENGKLVLQALYDAAAKKPFTSARVRTYGKFAVGPGQPYKTVRIEARMKVPRGMGIWPAFWLLPSDGANMGCSGCGRHGSWAASGEIDIMELANDMKSLQGTLHFGGEWPANTYTTAYYELPGGASFADDWHTFRLDWTKKQMRWYVDGKLFSTKYSGNGTRNGWFTLGSSPAGDPATAAPLAGDGPFDQRYYIILNLALASEGTQFTTNHNNGVPVTEEQLRLALQAAAGQAARMEVDWLQEALAQLQALGLKVANLEARLQAGETPTAPSTVSSGGLDFLDRHRHLHLPGQAHERPTNTNGSAADRLRHPQGRPPAGDSAAAASAAVQLRPPEAEVPMSATRMVMAQIVSLGDSLGLDICNGGTVLSWIDICAGLAAKTFARGPCVTASVDAVHFLRPCHVGSVVIIAAMVNRTFRSSMEVGVRVEEEDPRTGARHHCCSAYLTFVALSRKDPAGGPPTRLALPKAARRRDARLAAREHLRCSLEQVALQGTELRLRPITHLSGQPTLPPALRVAPGREGRKQLIPPSLTCAHTTHMVLPQHANSIGITFGGQVMRWMEQCAFIAASRVARGGFLLTAAMDSISFLNPTRVGDTVYVEGQVTAIFGSSVEVMISLWGETPDVGVMFHCGDAYATVVSVNPQKKPVDIPFELAPESQTEQLRLRLAVQKRSERLAIREKMRQRKKIRMSLDGLPRSDSSDSSDGEKEAMRQAHLASPSSASEELQRLHSLSP</sequence>
<name>A0A2P6TTL3_CHLSO</name>
<feature type="region of interest" description="Disordered" evidence="2">
    <location>
        <begin position="762"/>
        <end position="809"/>
    </location>
</feature>
<dbReference type="InterPro" id="IPR006683">
    <property type="entry name" value="Thioestr_dom"/>
</dbReference>
<dbReference type="GO" id="GO:0005975">
    <property type="term" value="P:carbohydrate metabolic process"/>
    <property type="evidence" value="ECO:0007669"/>
    <property type="project" value="InterPro"/>
</dbReference>
<organism evidence="6 7">
    <name type="scientific">Chlorella sorokiniana</name>
    <name type="common">Freshwater green alga</name>
    <dbReference type="NCBI Taxonomy" id="3076"/>
    <lineage>
        <taxon>Eukaryota</taxon>
        <taxon>Viridiplantae</taxon>
        <taxon>Chlorophyta</taxon>
        <taxon>core chlorophytes</taxon>
        <taxon>Trebouxiophyceae</taxon>
        <taxon>Chlorellales</taxon>
        <taxon>Chlorellaceae</taxon>
        <taxon>Chlorella clade</taxon>
        <taxon>Chlorella</taxon>
    </lineage>
</organism>
<keyword evidence="1" id="KW-0378">Hydrolase</keyword>
<dbReference type="Pfam" id="PF00722">
    <property type="entry name" value="Glyco_hydro_16"/>
    <property type="match status" value="1"/>
</dbReference>
<evidence type="ECO:0000259" key="4">
    <source>
        <dbReference type="PROSITE" id="PS51762"/>
    </source>
</evidence>
<dbReference type="InterPro" id="IPR000757">
    <property type="entry name" value="Beta-glucanase-like"/>
</dbReference>
<dbReference type="InterPro" id="IPR013320">
    <property type="entry name" value="ConA-like_dom_sf"/>
</dbReference>
<dbReference type="EMBL" id="LHPG02000007">
    <property type="protein sequence ID" value="PRW57402.1"/>
    <property type="molecule type" value="Genomic_DNA"/>
</dbReference>
<dbReference type="InterPro" id="IPR040170">
    <property type="entry name" value="Cytosol_ACT"/>
</dbReference>
<feature type="compositionally biased region" description="Polar residues" evidence="2">
    <location>
        <begin position="793"/>
        <end position="809"/>
    </location>
</feature>
<feature type="signal peptide" evidence="3">
    <location>
        <begin position="1"/>
        <end position="26"/>
    </location>
</feature>
<feature type="domain" description="GH16" evidence="4">
    <location>
        <begin position="25"/>
        <end position="296"/>
    </location>
</feature>
<dbReference type="GO" id="GO:0052816">
    <property type="term" value="F:long-chain fatty acyl-CoA hydrolase activity"/>
    <property type="evidence" value="ECO:0007669"/>
    <property type="project" value="TreeGrafter"/>
</dbReference>
<proteinExistence type="predicted"/>
<feature type="domain" description="HotDog ACOT-type" evidence="5">
    <location>
        <begin position="412"/>
        <end position="529"/>
    </location>
</feature>
<dbReference type="PROSITE" id="PS51762">
    <property type="entry name" value="GH16_2"/>
    <property type="match status" value="1"/>
</dbReference>
<dbReference type="InterPro" id="IPR029069">
    <property type="entry name" value="HotDog_dom_sf"/>
</dbReference>
<keyword evidence="3" id="KW-0732">Signal</keyword>
<dbReference type="CDD" id="cd03442">
    <property type="entry name" value="BFIT_BACH"/>
    <property type="match status" value="2"/>
</dbReference>
<dbReference type="PANTHER" id="PTHR11049">
    <property type="entry name" value="ACYL COENZYME A THIOESTER HYDROLASE"/>
    <property type="match status" value="1"/>
</dbReference>
<protein>
    <submittedName>
        <fullName evidence="6">Glucan endo-1,3-beta-D-glucosidase</fullName>
    </submittedName>
</protein>
<dbReference type="GO" id="GO:0005829">
    <property type="term" value="C:cytosol"/>
    <property type="evidence" value="ECO:0007669"/>
    <property type="project" value="TreeGrafter"/>
</dbReference>
<dbReference type="OrthoDB" id="3184331at2759"/>
<dbReference type="SUPFAM" id="SSF54637">
    <property type="entry name" value="Thioesterase/thiol ester dehydrase-isomerase"/>
    <property type="match status" value="2"/>
</dbReference>
<evidence type="ECO:0000313" key="6">
    <source>
        <dbReference type="EMBL" id="PRW57402.1"/>
    </source>
</evidence>
<keyword evidence="7" id="KW-1185">Reference proteome</keyword>